<dbReference type="GO" id="GO:0000977">
    <property type="term" value="F:RNA polymerase II transcription regulatory region sequence-specific DNA binding"/>
    <property type="evidence" value="ECO:0007669"/>
    <property type="project" value="TreeGrafter"/>
</dbReference>
<dbReference type="STRING" id="131310.A0A0N4ZXF2"/>
<dbReference type="PROSITE" id="PS00027">
    <property type="entry name" value="HOMEOBOX_1"/>
    <property type="match status" value="1"/>
</dbReference>
<dbReference type="SUPFAM" id="SSF46689">
    <property type="entry name" value="Homeodomain-like"/>
    <property type="match status" value="1"/>
</dbReference>
<keyword evidence="3 6" id="KW-0238">DNA-binding</keyword>
<keyword evidence="5 6" id="KW-0539">Nucleus</keyword>
<dbReference type="PANTHER" id="PTHR24332:SF9">
    <property type="entry name" value="HOMEOTIC PROTEIN CAUDAL"/>
    <property type="match status" value="1"/>
</dbReference>
<evidence type="ECO:0000313" key="9">
    <source>
        <dbReference type="Proteomes" id="UP000038045"/>
    </source>
</evidence>
<comment type="subcellular location">
    <subcellularLocation>
        <location evidence="1 6 7">Nucleus</location>
    </subcellularLocation>
</comment>
<dbReference type="GO" id="GO:0009887">
    <property type="term" value="P:animal organ morphogenesis"/>
    <property type="evidence" value="ECO:0007669"/>
    <property type="project" value="TreeGrafter"/>
</dbReference>
<dbReference type="PROSITE" id="PS50071">
    <property type="entry name" value="HOMEOBOX_2"/>
    <property type="match status" value="1"/>
</dbReference>
<organism evidence="9 10">
    <name type="scientific">Parastrongyloides trichosuri</name>
    <name type="common">Possum-specific nematode worm</name>
    <dbReference type="NCBI Taxonomy" id="131310"/>
    <lineage>
        <taxon>Eukaryota</taxon>
        <taxon>Metazoa</taxon>
        <taxon>Ecdysozoa</taxon>
        <taxon>Nematoda</taxon>
        <taxon>Chromadorea</taxon>
        <taxon>Rhabditida</taxon>
        <taxon>Tylenchina</taxon>
        <taxon>Panagrolaimomorpha</taxon>
        <taxon>Strongyloidoidea</taxon>
        <taxon>Strongyloididae</taxon>
        <taxon>Parastrongyloides</taxon>
    </lineage>
</organism>
<proteinExistence type="inferred from homology"/>
<feature type="domain" description="Homeobox" evidence="8">
    <location>
        <begin position="217"/>
        <end position="277"/>
    </location>
</feature>
<feature type="DNA-binding region" description="Homeobox" evidence="6">
    <location>
        <begin position="219"/>
        <end position="278"/>
    </location>
</feature>
<evidence type="ECO:0000259" key="8">
    <source>
        <dbReference type="PROSITE" id="PS50071"/>
    </source>
</evidence>
<dbReference type="GO" id="GO:0005634">
    <property type="term" value="C:nucleus"/>
    <property type="evidence" value="ECO:0007669"/>
    <property type="project" value="UniProtKB-SubCell"/>
</dbReference>
<dbReference type="CDD" id="cd00086">
    <property type="entry name" value="homeodomain"/>
    <property type="match status" value="1"/>
</dbReference>
<evidence type="ECO:0000256" key="5">
    <source>
        <dbReference type="ARBA" id="ARBA00023242"/>
    </source>
</evidence>
<evidence type="ECO:0000256" key="1">
    <source>
        <dbReference type="ARBA" id="ARBA00004123"/>
    </source>
</evidence>
<evidence type="ECO:0000256" key="7">
    <source>
        <dbReference type="RuleBase" id="RU000682"/>
    </source>
</evidence>
<name>A0A0N4ZXF2_PARTI</name>
<sequence length="288" mass="32795">MMMLSSQGGVHDNSTSNVPFLPQDTFQANNFYNAHTTQIINDSHSKSWPTYNTEQQNNAISSQNNTTTGNNNTPTPTGMIDNNTLNNQTAMIPNHFNMGIEPFKWNVDSLYNAANFGVPNTFYENNIAYPTDPFPSTSTAQALSNYKNNDMNASLTAAAWNNYQNSILPQGNGFSGGYPWKMPTMNNLKNKVNKIVGHVEHDPPYRTGPGTNNVRVRTSDKYRMVYSDYQRLELEKEYRTMQFINSERKAQLSMDLKLTERQIKIWFQNRRAKDRREKQKGHGATSPL</sequence>
<dbReference type="WBParaSite" id="PTRK_0001336600.1">
    <property type="protein sequence ID" value="PTRK_0001336600.1"/>
    <property type="gene ID" value="PTRK_0001336600"/>
</dbReference>
<protein>
    <submittedName>
        <fullName evidence="10">Homeobox domain-containing protein</fullName>
    </submittedName>
</protein>
<dbReference type="GO" id="GO:0000981">
    <property type="term" value="F:DNA-binding transcription factor activity, RNA polymerase II-specific"/>
    <property type="evidence" value="ECO:0007669"/>
    <property type="project" value="InterPro"/>
</dbReference>
<dbReference type="PANTHER" id="PTHR24332">
    <property type="entry name" value="HOMEOBOX PROTEIN CDX"/>
    <property type="match status" value="1"/>
</dbReference>
<evidence type="ECO:0000313" key="10">
    <source>
        <dbReference type="WBParaSite" id="PTRK_0001336600.1"/>
    </source>
</evidence>
<reference evidence="10" key="1">
    <citation type="submission" date="2017-02" db="UniProtKB">
        <authorList>
            <consortium name="WormBaseParasite"/>
        </authorList>
    </citation>
    <scope>IDENTIFICATION</scope>
</reference>
<evidence type="ECO:0000256" key="6">
    <source>
        <dbReference type="PROSITE-ProRule" id="PRU00108"/>
    </source>
</evidence>
<dbReference type="GO" id="GO:0030154">
    <property type="term" value="P:cell differentiation"/>
    <property type="evidence" value="ECO:0007669"/>
    <property type="project" value="TreeGrafter"/>
</dbReference>
<keyword evidence="9" id="KW-1185">Reference proteome</keyword>
<dbReference type="AlphaFoldDB" id="A0A0N4ZXF2"/>
<dbReference type="Gene3D" id="1.10.10.60">
    <property type="entry name" value="Homeodomain-like"/>
    <property type="match status" value="1"/>
</dbReference>
<evidence type="ECO:0000256" key="3">
    <source>
        <dbReference type="ARBA" id="ARBA00023125"/>
    </source>
</evidence>
<dbReference type="InterPro" id="IPR017970">
    <property type="entry name" value="Homeobox_CS"/>
</dbReference>
<dbReference type="InterPro" id="IPR047152">
    <property type="entry name" value="Caudal_homeobox"/>
</dbReference>
<evidence type="ECO:0000256" key="2">
    <source>
        <dbReference type="ARBA" id="ARBA00010341"/>
    </source>
</evidence>
<evidence type="ECO:0000256" key="4">
    <source>
        <dbReference type="ARBA" id="ARBA00023155"/>
    </source>
</evidence>
<dbReference type="GO" id="GO:0009948">
    <property type="term" value="P:anterior/posterior axis specification"/>
    <property type="evidence" value="ECO:0007669"/>
    <property type="project" value="TreeGrafter"/>
</dbReference>
<dbReference type="InterPro" id="IPR001356">
    <property type="entry name" value="HD"/>
</dbReference>
<keyword evidence="4 6" id="KW-0371">Homeobox</keyword>
<comment type="similarity">
    <text evidence="2">Belongs to the Caudal homeobox family.</text>
</comment>
<dbReference type="Pfam" id="PF00046">
    <property type="entry name" value="Homeodomain"/>
    <property type="match status" value="1"/>
</dbReference>
<dbReference type="InterPro" id="IPR009057">
    <property type="entry name" value="Homeodomain-like_sf"/>
</dbReference>
<dbReference type="Proteomes" id="UP000038045">
    <property type="component" value="Unplaced"/>
</dbReference>
<dbReference type="SMART" id="SM00389">
    <property type="entry name" value="HOX"/>
    <property type="match status" value="1"/>
</dbReference>
<accession>A0A0N4ZXF2</accession>